<sequence>MKKYIGKSIYNSIAIGKIKVLEKKDKVIKPNQIEDIGAEKQRFESAKTKAHKQLQDLYIKASKELGEDSAAIFDVHKMLLDDQDYLDFIYNMIEQKVNAEYAVITTGDHFASIFSEMDNDYMKERAADIKDISERLVRILSNTINNDYILEEPVIIVADDLTPSETVQLDKEKVLAFVTLRGSTNSHTAILARMMSIPALVSVKMELTEHIDNQIAIVDGNTGEFLINPDPDTICNFKKMKEEEQEKKRLLQALKGKENVTLDGTRINIFANIGNLSDVDAVLKNDAGGIGLFRSEFLYLERDTYPTEEEQFQVYKQVAEAMEGKKVIIRTLDIGADKQASYFNIDKEENPAMGYRAIRICLDRPELFKTQLTALFRASAFGNIAVMYPMIISVEEIEKIMKIVDEVKAELIERNIKIGNVEQGIMIETPAAVMISDLLAKKVDFLSIGTNDLTQYTLAIDRQNQKLENYYNPHHEAILRMIKQVVDNGHKAGKWVGICGELGADLVLTEEFIRMGLDEISVAPPYVLTIRDKVRKMDLTK</sequence>
<gene>
    <name evidence="1" type="primary">ptsP_2</name>
    <name evidence="1" type="ORF">AN2V17_13490</name>
</gene>
<name>A0ACB5UHT9_9FIRM</name>
<proteinExistence type="predicted"/>
<protein>
    <submittedName>
        <fullName evidence="1">Phosphoenolpyruvate--protein phosphotransferase</fullName>
    </submittedName>
</protein>
<keyword evidence="2" id="KW-1185">Reference proteome</keyword>
<organism evidence="1 2">
    <name type="scientific">Vallitalea maricola</name>
    <dbReference type="NCBI Taxonomy" id="3074433"/>
    <lineage>
        <taxon>Bacteria</taxon>
        <taxon>Bacillati</taxon>
        <taxon>Bacillota</taxon>
        <taxon>Clostridia</taxon>
        <taxon>Lachnospirales</taxon>
        <taxon>Vallitaleaceae</taxon>
        <taxon>Vallitalea</taxon>
    </lineage>
</organism>
<accession>A0ACB5UHT9</accession>
<reference evidence="1" key="1">
    <citation type="submission" date="2023-09" db="EMBL/GenBank/DDBJ databases">
        <title>Vallitalea sediminicola and Vallitalea maricola sp. nov., anaerobic bacteria isolated from marine sediment.</title>
        <authorList>
            <person name="Hirano S."/>
            <person name="Maeda A."/>
            <person name="Terahara T."/>
            <person name="Mori K."/>
            <person name="Hamada M."/>
            <person name="Matsumoto R."/>
            <person name="Kobayashi T."/>
        </authorList>
    </citation>
    <scope>NUCLEOTIDE SEQUENCE</scope>
    <source>
        <strain evidence="1">AN17-2</strain>
    </source>
</reference>
<dbReference type="EMBL" id="BTPU01000020">
    <property type="protein sequence ID" value="GMQ62118.1"/>
    <property type="molecule type" value="Genomic_DNA"/>
</dbReference>
<evidence type="ECO:0000313" key="1">
    <source>
        <dbReference type="EMBL" id="GMQ62118.1"/>
    </source>
</evidence>
<dbReference type="Proteomes" id="UP001374599">
    <property type="component" value="Unassembled WGS sequence"/>
</dbReference>
<comment type="caution">
    <text evidence="1">The sequence shown here is derived from an EMBL/GenBank/DDBJ whole genome shotgun (WGS) entry which is preliminary data.</text>
</comment>
<evidence type="ECO:0000313" key="2">
    <source>
        <dbReference type="Proteomes" id="UP001374599"/>
    </source>
</evidence>